<dbReference type="RefSeq" id="WP_338066859.1">
    <property type="nucleotide sequence ID" value="NZ_CAWNQB010000044.1"/>
</dbReference>
<dbReference type="Gene3D" id="3.90.1340.10">
    <property type="entry name" value="Phage tail collar domain"/>
    <property type="match status" value="1"/>
</dbReference>
<evidence type="ECO:0000313" key="3">
    <source>
        <dbReference type="EMBL" id="SFK35122.1"/>
    </source>
</evidence>
<evidence type="ECO:0000313" key="4">
    <source>
        <dbReference type="Proteomes" id="UP000198919"/>
    </source>
</evidence>
<dbReference type="InterPro" id="IPR037053">
    <property type="entry name" value="Phage_tail_collar_dom_sf"/>
</dbReference>
<name>A0A1I3YTE4_9GAMM</name>
<evidence type="ECO:0000259" key="1">
    <source>
        <dbReference type="Pfam" id="PF07484"/>
    </source>
</evidence>
<dbReference type="InterPro" id="IPR022246">
    <property type="entry name" value="Phage_T7_Gp17_C"/>
</dbReference>
<dbReference type="Proteomes" id="UP000198919">
    <property type="component" value="Unassembled WGS sequence"/>
</dbReference>
<dbReference type="PANTHER" id="PTHR35191:SF1">
    <property type="entry name" value="PROPHAGE SIDE TAIL FIBER PROTEIN HOMOLOG STFQ-RELATED"/>
    <property type="match status" value="1"/>
</dbReference>
<protein>
    <submittedName>
        <fullName evidence="3">Phage Tail Collar Domain</fullName>
    </submittedName>
</protein>
<accession>A0A1I3YTE4</accession>
<reference evidence="4" key="1">
    <citation type="submission" date="2016-10" db="EMBL/GenBank/DDBJ databases">
        <authorList>
            <person name="Varghese N."/>
            <person name="Submissions S."/>
        </authorList>
    </citation>
    <scope>NUCLEOTIDE SEQUENCE [LARGE SCALE GENOMIC DNA]</scope>
    <source>
        <strain evidence="4">DSM 17908</strain>
    </source>
</reference>
<dbReference type="STRING" id="351675.SAMN05421680_1701"/>
<dbReference type="InterPro" id="IPR011083">
    <property type="entry name" value="Phage_tail_collar_dom"/>
</dbReference>
<dbReference type="AlphaFoldDB" id="A0A1I3YTE4"/>
<dbReference type="PANTHER" id="PTHR35191">
    <property type="entry name" value="PROPHAGE SIDE TAIL FIBER PROTEIN HOMOLOG STFQ-RELATED"/>
    <property type="match status" value="1"/>
</dbReference>
<feature type="non-terminal residue" evidence="3">
    <location>
        <position position="1"/>
    </location>
</feature>
<dbReference type="Pfam" id="PF12604">
    <property type="entry name" value="gp37_C"/>
    <property type="match status" value="1"/>
</dbReference>
<dbReference type="Pfam" id="PF07484">
    <property type="entry name" value="Collar"/>
    <property type="match status" value="1"/>
</dbReference>
<evidence type="ECO:0000259" key="2">
    <source>
        <dbReference type="Pfam" id="PF12604"/>
    </source>
</evidence>
<gene>
    <name evidence="3" type="ORF">SAMN05421680_1701</name>
</gene>
<feature type="domain" description="Bacteriophage T7 Gp17 C-terminal" evidence="2">
    <location>
        <begin position="47"/>
        <end position="137"/>
    </location>
</feature>
<dbReference type="SUPFAM" id="SSF88874">
    <property type="entry name" value="Receptor-binding domain of short tail fibre protein gp12"/>
    <property type="match status" value="1"/>
</dbReference>
<organism evidence="3 4">
    <name type="scientific">Xenorhabdus mauleonii</name>
    <dbReference type="NCBI Taxonomy" id="351675"/>
    <lineage>
        <taxon>Bacteria</taxon>
        <taxon>Pseudomonadati</taxon>
        <taxon>Pseudomonadota</taxon>
        <taxon>Gammaproteobacteria</taxon>
        <taxon>Enterobacterales</taxon>
        <taxon>Morganellaceae</taxon>
        <taxon>Xenorhabdus</taxon>
    </lineage>
</organism>
<sequence length="380" mass="41388">NLGLVETQNLARNAVPSSRKINGKSLSGDIVLEAGNVGAFSRGSTATVQGEEGVPWNAASGSYIVQRRGDSLLVVHFNVDSGSTPALQLQTQYKNNSIAYRSARDRFGFEEEWTEFYTTKNKPSAADVGAYTKVESDSHFIPLNKNTKTTGYILSKAANLLDDPSSRDLGRSGFLRLNEGLDGLGNMAIHIAHPSVEGAEHARGISFSYGSNGDGDRFRISTYAFDEKGTFKGHRRILTEDDKDSLGSVPVGVPLPWPQTNPPSGYLVCNGQSFNKSTYPKLGLAYPSGKLPDLRGEFIRGLDAGRNIDSGRGVLSWQNDEFKSHKHEFEAIRNETGNSVWGDFFGTGSDYGRKKYSVSNNGGVETRPRNVAFLYIVRAA</sequence>
<proteinExistence type="predicted"/>
<dbReference type="EMBL" id="FORG01000070">
    <property type="protein sequence ID" value="SFK35122.1"/>
    <property type="molecule type" value="Genomic_DNA"/>
</dbReference>
<dbReference type="InterPro" id="IPR051934">
    <property type="entry name" value="Phage_Tail_Fiber_Structural"/>
</dbReference>
<feature type="domain" description="Phage tail collar" evidence="1">
    <location>
        <begin position="252"/>
        <end position="299"/>
    </location>
</feature>